<dbReference type="Gene3D" id="3.10.110.10">
    <property type="entry name" value="Ubiquitin Conjugating Enzyme"/>
    <property type="match status" value="1"/>
</dbReference>
<gene>
    <name evidence="2" type="ORF">HNAJ_LOCUS5056</name>
</gene>
<dbReference type="PANTHER" id="PTHR24068">
    <property type="entry name" value="UBIQUITIN-CONJUGATING ENZYME E2"/>
    <property type="match status" value="1"/>
</dbReference>
<keyword evidence="3" id="KW-1185">Reference proteome</keyword>
<dbReference type="EMBL" id="UZAE01004001">
    <property type="protein sequence ID" value="VDO00916.1"/>
    <property type="molecule type" value="Genomic_DNA"/>
</dbReference>
<evidence type="ECO:0000313" key="2">
    <source>
        <dbReference type="EMBL" id="VDO00916.1"/>
    </source>
</evidence>
<dbReference type="OrthoDB" id="9973183at2759"/>
<reference evidence="2 3" key="1">
    <citation type="submission" date="2018-11" db="EMBL/GenBank/DDBJ databases">
        <authorList>
            <consortium name="Pathogen Informatics"/>
        </authorList>
    </citation>
    <scope>NUCLEOTIDE SEQUENCE [LARGE SCALE GENOMIC DNA]</scope>
</reference>
<dbReference type="CDD" id="cd00195">
    <property type="entry name" value="UBCc_UEV"/>
    <property type="match status" value="1"/>
</dbReference>
<name>A0A3P7S0S6_RODNA</name>
<dbReference type="InterPro" id="IPR000608">
    <property type="entry name" value="UBC"/>
</dbReference>
<sequence>MKDVNNYSEASSKIFHWRATIKGPLNSPYSDGYFLLDIKIPNDYPFLAPEIVFVTKIFHPNVHTDGKICLHPSDWTSASSITDRKNLCFLFSSENLVLFSILELLEYPDFDKPGREPIVKMGKENYQKYYLFAKRFTEKYALKEKPL</sequence>
<dbReference type="Pfam" id="PF00179">
    <property type="entry name" value="UQ_con"/>
    <property type="match status" value="1"/>
</dbReference>
<evidence type="ECO:0000313" key="3">
    <source>
        <dbReference type="Proteomes" id="UP000278807"/>
    </source>
</evidence>
<proteinExistence type="predicted"/>
<dbReference type="InterPro" id="IPR016135">
    <property type="entry name" value="UBQ-conjugating_enzyme/RWD"/>
</dbReference>
<accession>A0A3P7S0S6</accession>
<dbReference type="AlphaFoldDB" id="A0A3P7S0S6"/>
<dbReference type="Proteomes" id="UP000278807">
    <property type="component" value="Unassembled WGS sequence"/>
</dbReference>
<evidence type="ECO:0000259" key="1">
    <source>
        <dbReference type="PROSITE" id="PS50127"/>
    </source>
</evidence>
<dbReference type="SUPFAM" id="SSF54495">
    <property type="entry name" value="UBC-like"/>
    <property type="match status" value="1"/>
</dbReference>
<dbReference type="SMART" id="SM00212">
    <property type="entry name" value="UBCc"/>
    <property type="match status" value="1"/>
</dbReference>
<feature type="domain" description="UBC core" evidence="1">
    <location>
        <begin position="1"/>
        <end position="142"/>
    </location>
</feature>
<organism evidence="2 3">
    <name type="scientific">Rodentolepis nana</name>
    <name type="common">Dwarf tapeworm</name>
    <name type="synonym">Hymenolepis nana</name>
    <dbReference type="NCBI Taxonomy" id="102285"/>
    <lineage>
        <taxon>Eukaryota</taxon>
        <taxon>Metazoa</taxon>
        <taxon>Spiralia</taxon>
        <taxon>Lophotrochozoa</taxon>
        <taxon>Platyhelminthes</taxon>
        <taxon>Cestoda</taxon>
        <taxon>Eucestoda</taxon>
        <taxon>Cyclophyllidea</taxon>
        <taxon>Hymenolepididae</taxon>
        <taxon>Rodentolepis</taxon>
    </lineage>
</organism>
<dbReference type="PROSITE" id="PS50127">
    <property type="entry name" value="UBC_2"/>
    <property type="match status" value="1"/>
</dbReference>
<protein>
    <recommendedName>
        <fullName evidence="1">UBC core domain-containing protein</fullName>
    </recommendedName>
</protein>